<protein>
    <submittedName>
        <fullName evidence="1">Uncharacterized protein</fullName>
    </submittedName>
</protein>
<proteinExistence type="predicted"/>
<evidence type="ECO:0000313" key="2">
    <source>
        <dbReference type="Proteomes" id="UP001597116"/>
    </source>
</evidence>
<dbReference type="EMBL" id="JBHTLP010000018">
    <property type="protein sequence ID" value="MFD1143711.1"/>
    <property type="molecule type" value="Genomic_DNA"/>
</dbReference>
<comment type="caution">
    <text evidence="1">The sequence shown here is derived from an EMBL/GenBank/DDBJ whole genome shotgun (WGS) entry which is preliminary data.</text>
</comment>
<keyword evidence="2" id="KW-1185">Reference proteome</keyword>
<organism evidence="1 2">
    <name type="scientific">Larkinella insperata</name>
    <dbReference type="NCBI Taxonomy" id="332158"/>
    <lineage>
        <taxon>Bacteria</taxon>
        <taxon>Pseudomonadati</taxon>
        <taxon>Bacteroidota</taxon>
        <taxon>Cytophagia</taxon>
        <taxon>Cytophagales</taxon>
        <taxon>Spirosomataceae</taxon>
        <taxon>Larkinella</taxon>
    </lineage>
</organism>
<gene>
    <name evidence="1" type="ORF">ACFQ4C_21460</name>
</gene>
<name>A0ABW3QD74_9BACT</name>
<accession>A0ABW3QD74</accession>
<dbReference type="RefSeq" id="WP_379884677.1">
    <property type="nucleotide sequence ID" value="NZ_JBHTLP010000018.1"/>
</dbReference>
<dbReference type="Proteomes" id="UP001597116">
    <property type="component" value="Unassembled WGS sequence"/>
</dbReference>
<evidence type="ECO:0000313" key="1">
    <source>
        <dbReference type="EMBL" id="MFD1143711.1"/>
    </source>
</evidence>
<reference evidence="2" key="1">
    <citation type="journal article" date="2019" name="Int. J. Syst. Evol. Microbiol.">
        <title>The Global Catalogue of Microorganisms (GCM) 10K type strain sequencing project: providing services to taxonomists for standard genome sequencing and annotation.</title>
        <authorList>
            <consortium name="The Broad Institute Genomics Platform"/>
            <consortium name="The Broad Institute Genome Sequencing Center for Infectious Disease"/>
            <person name="Wu L."/>
            <person name="Ma J."/>
        </authorList>
    </citation>
    <scope>NUCLEOTIDE SEQUENCE [LARGE SCALE GENOMIC DNA]</scope>
    <source>
        <strain evidence="2">CCUG 55608</strain>
    </source>
</reference>
<sequence>MDKPNVEESINKLRSQMLTLQTAITHLEQKAHFQSGFCVLDTLQAQRGELMALKNRQRICQERLELLLL</sequence>